<feature type="domain" description="Thioester reductase (TE)" evidence="1">
    <location>
        <begin position="5"/>
        <end position="235"/>
    </location>
</feature>
<dbReference type="Gene3D" id="3.40.50.720">
    <property type="entry name" value="NAD(P)-binding Rossmann-like Domain"/>
    <property type="match status" value="1"/>
</dbReference>
<protein>
    <recommendedName>
        <fullName evidence="1">Thioester reductase (TE) domain-containing protein</fullName>
    </recommendedName>
</protein>
<evidence type="ECO:0000313" key="3">
    <source>
        <dbReference type="Proteomes" id="UP000488506"/>
    </source>
</evidence>
<organism evidence="2 3">
    <name type="scientific">Candidatus Saganbacteria bacterium</name>
    <dbReference type="NCBI Taxonomy" id="2575572"/>
    <lineage>
        <taxon>Bacteria</taxon>
        <taxon>Bacillati</taxon>
        <taxon>Saganbacteria</taxon>
    </lineage>
</organism>
<proteinExistence type="predicted"/>
<comment type="caution">
    <text evidence="2">The sequence shown here is derived from an EMBL/GenBank/DDBJ whole genome shotgun (WGS) entry which is preliminary data.</text>
</comment>
<dbReference type="InterPro" id="IPR026055">
    <property type="entry name" value="FAR"/>
</dbReference>
<dbReference type="AlphaFoldDB" id="A0A833L1M1"/>
<gene>
    <name evidence="2" type="ORF">FD145_564</name>
</gene>
<dbReference type="SUPFAM" id="SSF51735">
    <property type="entry name" value="NAD(P)-binding Rossmann-fold domains"/>
    <property type="match status" value="1"/>
</dbReference>
<dbReference type="Pfam" id="PF07993">
    <property type="entry name" value="NAD_binding_4"/>
    <property type="match status" value="1"/>
</dbReference>
<name>A0A833L1M1_UNCSA</name>
<dbReference type="InterPro" id="IPR036291">
    <property type="entry name" value="NAD(P)-bd_dom_sf"/>
</dbReference>
<dbReference type="Proteomes" id="UP000488506">
    <property type="component" value="Unassembled WGS sequence"/>
</dbReference>
<dbReference type="GO" id="GO:0035336">
    <property type="term" value="P:long-chain fatty-acyl-CoA metabolic process"/>
    <property type="evidence" value="ECO:0007669"/>
    <property type="project" value="TreeGrafter"/>
</dbReference>
<evidence type="ECO:0000313" key="2">
    <source>
        <dbReference type="EMBL" id="KAF0134546.1"/>
    </source>
</evidence>
<sequence length="360" mass="41338">MKILLTGATGFVGSNILEFLVENHEVDEIYLILRSTSEQNASSRFQDMVAASNTIARHYNKVKLFNGDLSVRNFGLKENEYKFLTQQTNIVIHAAASTQFDLELTEAMKINFDGTKHILDFSEACKEFKHLFYISTAYIVGNYPQVFKESDYNVNQKFENSYEETKYLAEGEVRRGISSLHSTIIRPSILIGDSQTGKVQGFKVLYPFIKLIAQKALSIIPCQSEACLNLVPIDYFNLIFSILFKYQLSKNKPSHLNISTSTFHVINNQNAMIKDLIEYGCPILNIEAPLLVDPEKLPPQRRRVIKRMFNHYFPYLNRPHLFDNSNTLKVAQHQCPIIGKDIIKNMLNYCCEVGYLNKHR</sequence>
<reference evidence="2 3" key="1">
    <citation type="submission" date="2019-12" db="EMBL/GenBank/DDBJ databases">
        <authorList>
            <person name="Wolfe R."/>
            <person name="Danczak R."/>
            <person name="Wilkins M."/>
        </authorList>
    </citation>
    <scope>NUCLEOTIDE SEQUENCE [LARGE SCALE GENOMIC DNA]</scope>
    <source>
        <strain evidence="2">X2_MaxBin.013</strain>
    </source>
</reference>
<dbReference type="PANTHER" id="PTHR11011:SF45">
    <property type="entry name" value="FATTY ACYL-COA REDUCTASE CG8306-RELATED"/>
    <property type="match status" value="1"/>
</dbReference>
<accession>A0A833L1M1</accession>
<dbReference type="GO" id="GO:0080019">
    <property type="term" value="F:alcohol-forming very long-chain fatty acyl-CoA reductase activity"/>
    <property type="evidence" value="ECO:0007669"/>
    <property type="project" value="InterPro"/>
</dbReference>
<dbReference type="EMBL" id="WPAF01000007">
    <property type="protein sequence ID" value="KAF0134546.1"/>
    <property type="molecule type" value="Genomic_DNA"/>
</dbReference>
<evidence type="ECO:0000259" key="1">
    <source>
        <dbReference type="Pfam" id="PF07993"/>
    </source>
</evidence>
<dbReference type="PANTHER" id="PTHR11011">
    <property type="entry name" value="MALE STERILITY PROTEIN 2-RELATED"/>
    <property type="match status" value="1"/>
</dbReference>
<dbReference type="InterPro" id="IPR013120">
    <property type="entry name" value="FAR_NAD-bd"/>
</dbReference>